<dbReference type="PANTHER" id="PTHR23063">
    <property type="entry name" value="PHOSPHOLIPID ACYLTRANSFERASE"/>
    <property type="match status" value="1"/>
</dbReference>
<evidence type="ECO:0000256" key="3">
    <source>
        <dbReference type="ARBA" id="ARBA00022989"/>
    </source>
</evidence>
<evidence type="ECO:0000256" key="1">
    <source>
        <dbReference type="ARBA" id="ARBA00022679"/>
    </source>
</evidence>
<keyword evidence="5 7" id="KW-0472">Membrane</keyword>
<sequence>MADADLTAPLLSPDHIVLTVHSSAAPSADGNPYRALGCDDELLVPPPTTLDPFRNGTPTVEGLYEWVKTVLCLPVALLRLALFGLCLAVGYVATKVALEGWKDKENPMPKWRCRVMWITRMCARCILFSFGYSSVFSFDYDFFN</sequence>
<dbReference type="Proteomes" id="UP000501690">
    <property type="component" value="Linkage Group LG8"/>
</dbReference>
<keyword evidence="4" id="KW-0443">Lipid metabolism</keyword>
<keyword evidence="3 7" id="KW-1133">Transmembrane helix</keyword>
<evidence type="ECO:0000256" key="5">
    <source>
        <dbReference type="ARBA" id="ARBA00023136"/>
    </source>
</evidence>
<evidence type="ECO:0000313" key="9">
    <source>
        <dbReference type="Proteomes" id="UP000501690"/>
    </source>
</evidence>
<keyword evidence="9" id="KW-1185">Reference proteome</keyword>
<evidence type="ECO:0000256" key="2">
    <source>
        <dbReference type="ARBA" id="ARBA00022692"/>
    </source>
</evidence>
<keyword evidence="2 7" id="KW-0812">Transmembrane</keyword>
<evidence type="ECO:0000313" key="8">
    <source>
        <dbReference type="EMBL" id="QCE02850.1"/>
    </source>
</evidence>
<organism evidence="8 9">
    <name type="scientific">Vigna unguiculata</name>
    <name type="common">Cowpea</name>
    <dbReference type="NCBI Taxonomy" id="3917"/>
    <lineage>
        <taxon>Eukaryota</taxon>
        <taxon>Viridiplantae</taxon>
        <taxon>Streptophyta</taxon>
        <taxon>Embryophyta</taxon>
        <taxon>Tracheophyta</taxon>
        <taxon>Spermatophyta</taxon>
        <taxon>Magnoliopsida</taxon>
        <taxon>eudicotyledons</taxon>
        <taxon>Gunneridae</taxon>
        <taxon>Pentapetalae</taxon>
        <taxon>rosids</taxon>
        <taxon>fabids</taxon>
        <taxon>Fabales</taxon>
        <taxon>Fabaceae</taxon>
        <taxon>Papilionoideae</taxon>
        <taxon>50 kb inversion clade</taxon>
        <taxon>NPAAA clade</taxon>
        <taxon>indigoferoid/millettioid clade</taxon>
        <taxon>Phaseoleae</taxon>
        <taxon>Vigna</taxon>
    </lineage>
</organism>
<accession>A0A4D6MMS7</accession>
<dbReference type="GO" id="GO:0071618">
    <property type="term" value="F:lysophosphatidylethanolamine acyltransferase activity"/>
    <property type="evidence" value="ECO:0007669"/>
    <property type="project" value="TreeGrafter"/>
</dbReference>
<feature type="transmembrane region" description="Helical" evidence="7">
    <location>
        <begin position="115"/>
        <end position="138"/>
    </location>
</feature>
<dbReference type="AlphaFoldDB" id="A0A4D6MMS7"/>
<feature type="transmembrane region" description="Helical" evidence="7">
    <location>
        <begin position="76"/>
        <end position="94"/>
    </location>
</feature>
<evidence type="ECO:0000256" key="7">
    <source>
        <dbReference type="SAM" id="Phobius"/>
    </source>
</evidence>
<gene>
    <name evidence="8" type="ORF">DEO72_LG8g865</name>
</gene>
<dbReference type="EMBL" id="CP039352">
    <property type="protein sequence ID" value="QCE02850.1"/>
    <property type="molecule type" value="Genomic_DNA"/>
</dbReference>
<dbReference type="GO" id="GO:0006644">
    <property type="term" value="P:phospholipid metabolic process"/>
    <property type="evidence" value="ECO:0007669"/>
    <property type="project" value="TreeGrafter"/>
</dbReference>
<keyword evidence="1 8" id="KW-0808">Transferase</keyword>
<protein>
    <submittedName>
        <fullName evidence="8">Lysophosphatidylcholine acyltransferase/ lyso-PAF acetyltransferase</fullName>
    </submittedName>
</protein>
<name>A0A4D6MMS7_VIGUN</name>
<dbReference type="PANTHER" id="PTHR23063:SF52">
    <property type="entry name" value="LYSOPHOSPHATIDYLCHOLINE ACYLTRANSFERASE"/>
    <property type="match status" value="1"/>
</dbReference>
<evidence type="ECO:0000256" key="4">
    <source>
        <dbReference type="ARBA" id="ARBA00023098"/>
    </source>
</evidence>
<evidence type="ECO:0000256" key="6">
    <source>
        <dbReference type="ARBA" id="ARBA00023315"/>
    </source>
</evidence>
<reference evidence="8 9" key="1">
    <citation type="submission" date="2019-04" db="EMBL/GenBank/DDBJ databases">
        <title>An improved genome assembly and genetic linkage map for asparagus bean, Vigna unguiculata ssp. sesquipedialis.</title>
        <authorList>
            <person name="Xia Q."/>
            <person name="Zhang R."/>
            <person name="Dong Y."/>
        </authorList>
    </citation>
    <scope>NUCLEOTIDE SEQUENCE [LARGE SCALE GENOMIC DNA]</scope>
    <source>
        <tissue evidence="8">Leaf</tissue>
    </source>
</reference>
<proteinExistence type="predicted"/>
<keyword evidence="6 8" id="KW-0012">Acyltransferase</keyword>